<evidence type="ECO:0000256" key="1">
    <source>
        <dbReference type="SAM" id="Phobius"/>
    </source>
</evidence>
<dbReference type="EMBL" id="VDDC01000035">
    <property type="protein sequence ID" value="TNH38213.1"/>
    <property type="molecule type" value="Genomic_DNA"/>
</dbReference>
<sequence>MLAFRLLRHSILQLTGNLGAALTLSVLPLLLAALGIGIGMAAHQALAVGDPPGIIVAVVAVAIVATFVLAFVSLAASWHRHVLLGERPQVFRSFGGSEARYFWAAVRMSLGIMLIVFMPMILIVALTSALNGSIYVTMLASLIIGIAVAIIGLRLGTGLAGAAIGAAKPLTTGWKGTESCLGTLLLLAVFSQILQTILNLASQIPGLVGLVATLLAAWLGTLLSLSIITTLWGHFVEGRALR</sequence>
<reference evidence="2 3" key="1">
    <citation type="submission" date="2019-06" db="EMBL/GenBank/DDBJ databases">
        <authorList>
            <person name="Li J."/>
        </authorList>
    </citation>
    <scope>NUCLEOTIDE SEQUENCE [LARGE SCALE GENOMIC DNA]</scope>
    <source>
        <strain evidence="2 3">CGMCC 1.8012</strain>
    </source>
</reference>
<accession>A0A5C4R2P0</accession>
<keyword evidence="3" id="KW-1185">Reference proteome</keyword>
<feature type="transmembrane region" description="Helical" evidence="1">
    <location>
        <begin position="54"/>
        <end position="78"/>
    </location>
</feature>
<feature type="transmembrane region" description="Helical" evidence="1">
    <location>
        <begin position="207"/>
        <end position="232"/>
    </location>
</feature>
<protein>
    <submittedName>
        <fullName evidence="2">Uncharacterized protein</fullName>
    </submittedName>
</protein>
<name>A0A5C4R2P0_9RHOB</name>
<proteinExistence type="predicted"/>
<feature type="transmembrane region" description="Helical" evidence="1">
    <location>
        <begin position="99"/>
        <end position="126"/>
    </location>
</feature>
<keyword evidence="1" id="KW-0812">Transmembrane</keyword>
<comment type="caution">
    <text evidence="2">The sequence shown here is derived from an EMBL/GenBank/DDBJ whole genome shotgun (WGS) entry which is preliminary data.</text>
</comment>
<dbReference type="AlphaFoldDB" id="A0A5C4R2P0"/>
<feature type="transmembrane region" description="Helical" evidence="1">
    <location>
        <begin position="138"/>
        <end position="167"/>
    </location>
</feature>
<keyword evidence="1" id="KW-0472">Membrane</keyword>
<feature type="transmembrane region" description="Helical" evidence="1">
    <location>
        <begin position="179"/>
        <end position="201"/>
    </location>
</feature>
<keyword evidence="1" id="KW-1133">Transmembrane helix</keyword>
<organism evidence="2 3">
    <name type="scientific">Paracoccus haeundaensis</name>
    <dbReference type="NCBI Taxonomy" id="225362"/>
    <lineage>
        <taxon>Bacteria</taxon>
        <taxon>Pseudomonadati</taxon>
        <taxon>Pseudomonadota</taxon>
        <taxon>Alphaproteobacteria</taxon>
        <taxon>Rhodobacterales</taxon>
        <taxon>Paracoccaceae</taxon>
        <taxon>Paracoccus</taxon>
    </lineage>
</organism>
<dbReference type="Proteomes" id="UP000304880">
    <property type="component" value="Unassembled WGS sequence"/>
</dbReference>
<dbReference type="RefSeq" id="WP_045999972.1">
    <property type="nucleotide sequence ID" value="NZ_VDDC01000035.1"/>
</dbReference>
<evidence type="ECO:0000313" key="3">
    <source>
        <dbReference type="Proteomes" id="UP000304880"/>
    </source>
</evidence>
<feature type="transmembrane region" description="Helical" evidence="1">
    <location>
        <begin position="21"/>
        <end position="42"/>
    </location>
</feature>
<gene>
    <name evidence="2" type="ORF">FHD67_16015</name>
</gene>
<evidence type="ECO:0000313" key="2">
    <source>
        <dbReference type="EMBL" id="TNH38213.1"/>
    </source>
</evidence>